<dbReference type="Proteomes" id="UP000598971">
    <property type="component" value="Unassembled WGS sequence"/>
</dbReference>
<keyword evidence="3" id="KW-1185">Reference proteome</keyword>
<dbReference type="RefSeq" id="WP_171608615.1">
    <property type="nucleotide sequence ID" value="NZ_WHPF01000010.1"/>
</dbReference>
<evidence type="ECO:0008006" key="4">
    <source>
        <dbReference type="Google" id="ProtNLM"/>
    </source>
</evidence>
<organism evidence="2 3">
    <name type="scientific">Limnovirga soli</name>
    <dbReference type="NCBI Taxonomy" id="2656915"/>
    <lineage>
        <taxon>Bacteria</taxon>
        <taxon>Pseudomonadati</taxon>
        <taxon>Bacteroidota</taxon>
        <taxon>Chitinophagia</taxon>
        <taxon>Chitinophagales</taxon>
        <taxon>Chitinophagaceae</taxon>
        <taxon>Limnovirga</taxon>
    </lineage>
</organism>
<reference evidence="2" key="1">
    <citation type="submission" date="2019-10" db="EMBL/GenBank/DDBJ databases">
        <title>Draft genome sequence of Panacibacter sp. KCS-6.</title>
        <authorList>
            <person name="Yim K.J."/>
        </authorList>
    </citation>
    <scope>NUCLEOTIDE SEQUENCE</scope>
    <source>
        <strain evidence="2">KCS-6</strain>
    </source>
</reference>
<keyword evidence="1" id="KW-0812">Transmembrane</keyword>
<dbReference type="EMBL" id="WHPF01000010">
    <property type="protein sequence ID" value="NNV56671.1"/>
    <property type="molecule type" value="Genomic_DNA"/>
</dbReference>
<protein>
    <recommendedName>
        <fullName evidence="4">Phage holin family protein</fullName>
    </recommendedName>
</protein>
<feature type="transmembrane region" description="Helical" evidence="1">
    <location>
        <begin position="41"/>
        <end position="66"/>
    </location>
</feature>
<sequence length="117" mass="13032">MYNQPTSLETIFEKVEDYRKTTIELVTLKAIDKTADIVSSLAITIILFIVFASVALLVSIGLAIWLGTLTGALYNGFFIMAGVYMLIGLVVYIFRKEWIKTSVSNSLIVSMLKSNKE</sequence>
<evidence type="ECO:0000313" key="2">
    <source>
        <dbReference type="EMBL" id="NNV56671.1"/>
    </source>
</evidence>
<keyword evidence="1" id="KW-0472">Membrane</keyword>
<evidence type="ECO:0000256" key="1">
    <source>
        <dbReference type="SAM" id="Phobius"/>
    </source>
</evidence>
<accession>A0A8J8FIW5</accession>
<keyword evidence="1" id="KW-1133">Transmembrane helix</keyword>
<dbReference type="AlphaFoldDB" id="A0A8J8FIW5"/>
<feature type="transmembrane region" description="Helical" evidence="1">
    <location>
        <begin position="72"/>
        <end position="94"/>
    </location>
</feature>
<gene>
    <name evidence="2" type="ORF">GD597_14465</name>
</gene>
<name>A0A8J8FIW5_9BACT</name>
<evidence type="ECO:0000313" key="3">
    <source>
        <dbReference type="Proteomes" id="UP000598971"/>
    </source>
</evidence>
<comment type="caution">
    <text evidence="2">The sequence shown here is derived from an EMBL/GenBank/DDBJ whole genome shotgun (WGS) entry which is preliminary data.</text>
</comment>
<proteinExistence type="predicted"/>